<dbReference type="Proteomes" id="UP000190683">
    <property type="component" value="Unassembled WGS sequence"/>
</dbReference>
<keyword evidence="2" id="KW-1185">Reference proteome</keyword>
<name>A0A1T0CW65_9GAMM</name>
<sequence>MLNTVTAWQLLDSLTIIYIETLSYFKVKPVTAMFIIFSNDGLTLKDSIQWLNWLKKTDQI</sequence>
<evidence type="ECO:0000313" key="1">
    <source>
        <dbReference type="EMBL" id="OOS26479.1"/>
    </source>
</evidence>
<organism evidence="1 2">
    <name type="scientific">Moraxella porci DSM 25326</name>
    <dbReference type="NCBI Taxonomy" id="573983"/>
    <lineage>
        <taxon>Bacteria</taxon>
        <taxon>Pseudomonadati</taxon>
        <taxon>Pseudomonadota</taxon>
        <taxon>Gammaproteobacteria</taxon>
        <taxon>Moraxellales</taxon>
        <taxon>Moraxellaceae</taxon>
        <taxon>Moraxella</taxon>
    </lineage>
</organism>
<proteinExistence type="predicted"/>
<gene>
    <name evidence="1" type="ORF">B0681_00915</name>
</gene>
<dbReference type="EMBL" id="MUYV01000001">
    <property type="protein sequence ID" value="OOS26479.1"/>
    <property type="molecule type" value="Genomic_DNA"/>
</dbReference>
<dbReference type="STRING" id="573983.B0681_00915"/>
<dbReference type="AlphaFoldDB" id="A0A1T0CW65"/>
<comment type="caution">
    <text evidence="1">The sequence shown here is derived from an EMBL/GenBank/DDBJ whole genome shotgun (WGS) entry which is preliminary data.</text>
</comment>
<accession>A0A1T0CW65</accession>
<reference evidence="1 2" key="1">
    <citation type="submission" date="2017-02" db="EMBL/GenBank/DDBJ databases">
        <title>Draft genome sequence of Moraxella porci CCUG 54912T type strain.</title>
        <authorList>
            <person name="Salva-Serra F."/>
            <person name="Engstrom-Jakobsson H."/>
            <person name="Thorell K."/>
            <person name="Jaen-Luchoro D."/>
            <person name="Gonzales-Siles L."/>
            <person name="Karlsson R."/>
            <person name="Yazdan S."/>
            <person name="Boulund F."/>
            <person name="Johnning A."/>
            <person name="Engstrand L."/>
            <person name="Kristiansson E."/>
            <person name="Moore E."/>
        </authorList>
    </citation>
    <scope>NUCLEOTIDE SEQUENCE [LARGE SCALE GENOMIC DNA]</scope>
    <source>
        <strain evidence="1 2">CCUG 54912</strain>
    </source>
</reference>
<evidence type="ECO:0000313" key="2">
    <source>
        <dbReference type="Proteomes" id="UP000190683"/>
    </source>
</evidence>
<protein>
    <submittedName>
        <fullName evidence="1">Uncharacterized protein</fullName>
    </submittedName>
</protein>